<sequence length="340" mass="38339">MKSILLLLVFAFGLSSIGDQGDVTVPPTEVKRVYELPSPNPADPLPENLQDRMFHLENVYRQFSVKPMSISKSEREYPNGAFHLQLIKLGNHREELSLQEKSQIKEAIYKATGARFSLDITTLVMPKEEELVGYISELDKEEQKMLLVNPEACLDKECKEIEKFWVSLEDDTVIVTNNSDGSNKFEDLKLGDLLHIWTTQAVLLSSPPQYTALDIEVVEPEEETPVALSALVKTDFNGIKQIDVRFGDGKKLAITDTKSLEEISSILKRIELVRANDKRTIVGSLYGMELTIGDTKFRYGTSLRFDNIKYKQNSVTTELNDYIVALGRASIPNLLPGIQR</sequence>
<dbReference type="Proteomes" id="UP000616779">
    <property type="component" value="Unassembled WGS sequence"/>
</dbReference>
<protein>
    <submittedName>
        <fullName evidence="2">Uncharacterized protein</fullName>
    </submittedName>
</protein>
<comment type="caution">
    <text evidence="2">The sequence shown here is derived from an EMBL/GenBank/DDBJ whole genome shotgun (WGS) entry which is preliminary data.</text>
</comment>
<feature type="signal peptide" evidence="1">
    <location>
        <begin position="1"/>
        <end position="21"/>
    </location>
</feature>
<gene>
    <name evidence="2" type="ORF">GC098_04250</name>
</gene>
<feature type="chain" id="PRO_5047386678" evidence="1">
    <location>
        <begin position="22"/>
        <end position="340"/>
    </location>
</feature>
<name>A0ABX1XQ39_9BACL</name>
<dbReference type="Pfam" id="PF11518">
    <property type="entry name" value="DUF3221"/>
    <property type="match status" value="1"/>
</dbReference>
<evidence type="ECO:0000313" key="2">
    <source>
        <dbReference type="EMBL" id="NOU70657.1"/>
    </source>
</evidence>
<dbReference type="InterPro" id="IPR021598">
    <property type="entry name" value="DUF3221"/>
</dbReference>
<evidence type="ECO:0000256" key="1">
    <source>
        <dbReference type="SAM" id="SignalP"/>
    </source>
</evidence>
<accession>A0ABX1XQ39</accession>
<reference evidence="2 3" key="1">
    <citation type="submission" date="2019-10" db="EMBL/GenBank/DDBJ databases">
        <title>Description of Paenibacillus terrestris sp. nov.</title>
        <authorList>
            <person name="Carlier A."/>
            <person name="Qi S."/>
        </authorList>
    </citation>
    <scope>NUCLEOTIDE SEQUENCE [LARGE SCALE GENOMIC DNA]</scope>
    <source>
        <strain evidence="2 3">LMG 31458</strain>
    </source>
</reference>
<organism evidence="2 3">
    <name type="scientific">Paenibacillus phytorum</name>
    <dbReference type="NCBI Taxonomy" id="2654977"/>
    <lineage>
        <taxon>Bacteria</taxon>
        <taxon>Bacillati</taxon>
        <taxon>Bacillota</taxon>
        <taxon>Bacilli</taxon>
        <taxon>Bacillales</taxon>
        <taxon>Paenibacillaceae</taxon>
        <taxon>Paenibacillus</taxon>
    </lineage>
</organism>
<evidence type="ECO:0000313" key="3">
    <source>
        <dbReference type="Proteomes" id="UP000616779"/>
    </source>
</evidence>
<proteinExistence type="predicted"/>
<keyword evidence="3" id="KW-1185">Reference proteome</keyword>
<dbReference type="EMBL" id="WHOA01000025">
    <property type="protein sequence ID" value="NOU70657.1"/>
    <property type="molecule type" value="Genomic_DNA"/>
</dbReference>
<keyword evidence="1" id="KW-0732">Signal</keyword>